<evidence type="ECO:0000256" key="2">
    <source>
        <dbReference type="HAMAP-Rule" id="MF_00518"/>
    </source>
</evidence>
<dbReference type="GO" id="GO:0106026">
    <property type="term" value="F:Gly-tRNA(Ala) deacylase activity"/>
    <property type="evidence" value="ECO:0007669"/>
    <property type="project" value="UniProtKB-UniRule"/>
</dbReference>
<gene>
    <name evidence="2" type="primary">dtd</name>
    <name evidence="3" type="ORF">COT65_02445</name>
</gene>
<comment type="similarity">
    <text evidence="1 2">Belongs to the DTD family.</text>
</comment>
<dbReference type="AlphaFoldDB" id="A0A2H0WP87"/>
<keyword evidence="2" id="KW-0820">tRNA-binding</keyword>
<accession>A0A2H0WP87</accession>
<dbReference type="GO" id="GO:0019478">
    <property type="term" value="P:D-amino acid catabolic process"/>
    <property type="evidence" value="ECO:0007669"/>
    <property type="project" value="UniProtKB-UniRule"/>
</dbReference>
<keyword evidence="2" id="KW-0378">Hydrolase</keyword>
<sequence>MKVVIQRVKKTAVKVEGKTIGQIGEGLVILLAIKTGDGGVVAEKMAEKILKLRVFENAAEKFDQSILDIKGEILVVPQFTLYADCAGGNRPFFGESARPEVAKPLFEKFVAELKKSGLKVEKGRFGAKMAVELINDGPVTIILEAEVNSKNPKFK</sequence>
<comment type="function">
    <text evidence="2">An aminoacyl-tRNA editing enzyme that deacylates mischarged D-aminoacyl-tRNAs. Also deacylates mischarged glycyl-tRNA(Ala), protecting cells against glycine mischarging by AlaRS. Acts via tRNA-based rather than protein-based catalysis; rejects L-amino acids rather than detecting D-amino acids in the active site. By recycling D-aminoacyl-tRNA to D-amino acids and free tRNA molecules, this enzyme counteracts the toxicity associated with the formation of D-aminoacyl-tRNA entities in vivo and helps enforce protein L-homochirality.</text>
</comment>
<comment type="caution">
    <text evidence="3">The sequence shown here is derived from an EMBL/GenBank/DDBJ whole genome shotgun (WGS) entry which is preliminary data.</text>
</comment>
<dbReference type="EMBL" id="PEZJ01000031">
    <property type="protein sequence ID" value="PIS13768.1"/>
    <property type="molecule type" value="Genomic_DNA"/>
</dbReference>
<dbReference type="FunFam" id="3.50.80.10:FF:000001">
    <property type="entry name" value="D-aminoacyl-tRNA deacylase"/>
    <property type="match status" value="1"/>
</dbReference>
<reference evidence="4" key="1">
    <citation type="submission" date="2017-09" db="EMBL/GenBank/DDBJ databases">
        <title>Depth-based differentiation of microbial function through sediment-hosted aquifers and enrichment of novel symbionts in the deep terrestrial subsurface.</title>
        <authorList>
            <person name="Probst A.J."/>
            <person name="Ladd B."/>
            <person name="Jarett J.K."/>
            <person name="Geller-Mcgrath D.E."/>
            <person name="Sieber C.M.K."/>
            <person name="Emerson J.B."/>
            <person name="Anantharaman K."/>
            <person name="Thomas B.C."/>
            <person name="Malmstrom R."/>
            <person name="Stieglmeier M."/>
            <person name="Klingl A."/>
            <person name="Woyke T."/>
            <person name="Ryan C.M."/>
            <person name="Banfield J.F."/>
        </authorList>
    </citation>
    <scope>NUCLEOTIDE SEQUENCE [LARGE SCALE GENOMIC DNA]</scope>
</reference>
<dbReference type="GO" id="GO:0051500">
    <property type="term" value="F:D-tyrosyl-tRNA(Tyr) deacylase activity"/>
    <property type="evidence" value="ECO:0007669"/>
    <property type="project" value="TreeGrafter"/>
</dbReference>
<keyword evidence="2" id="KW-0963">Cytoplasm</keyword>
<dbReference type="InterPro" id="IPR003732">
    <property type="entry name" value="Daa-tRNA_deacyls_DTD"/>
</dbReference>
<comment type="catalytic activity">
    <reaction evidence="2">
        <text>glycyl-tRNA(Ala) + H2O = tRNA(Ala) + glycine + H(+)</text>
        <dbReference type="Rhea" id="RHEA:53744"/>
        <dbReference type="Rhea" id="RHEA-COMP:9657"/>
        <dbReference type="Rhea" id="RHEA-COMP:13640"/>
        <dbReference type="ChEBI" id="CHEBI:15377"/>
        <dbReference type="ChEBI" id="CHEBI:15378"/>
        <dbReference type="ChEBI" id="CHEBI:57305"/>
        <dbReference type="ChEBI" id="CHEBI:78442"/>
        <dbReference type="ChEBI" id="CHEBI:78522"/>
    </reaction>
</comment>
<organism evidence="3 4">
    <name type="scientific">Candidatus Shapirobacteria bacterium CG09_land_8_20_14_0_10_47_13</name>
    <dbReference type="NCBI Taxonomy" id="1974481"/>
    <lineage>
        <taxon>Bacteria</taxon>
        <taxon>Candidatus Shapironibacteriota</taxon>
    </lineage>
</organism>
<name>A0A2H0WP87_9BACT</name>
<comment type="subunit">
    <text evidence="2">Homodimer.</text>
</comment>
<feature type="short sequence motif" description="Gly-cisPro motif, important for rejection of L-amino acids" evidence="2">
    <location>
        <begin position="137"/>
        <end position="138"/>
    </location>
</feature>
<comment type="subcellular location">
    <subcellularLocation>
        <location evidence="2">Cytoplasm</location>
    </subcellularLocation>
</comment>
<dbReference type="GO" id="GO:0005737">
    <property type="term" value="C:cytoplasm"/>
    <property type="evidence" value="ECO:0007669"/>
    <property type="project" value="UniProtKB-SubCell"/>
</dbReference>
<dbReference type="EC" id="3.1.1.96" evidence="2"/>
<dbReference type="Pfam" id="PF02580">
    <property type="entry name" value="Tyr_Deacylase"/>
    <property type="match status" value="1"/>
</dbReference>
<dbReference type="GO" id="GO:0000049">
    <property type="term" value="F:tRNA binding"/>
    <property type="evidence" value="ECO:0007669"/>
    <property type="project" value="UniProtKB-UniRule"/>
</dbReference>
<protein>
    <recommendedName>
        <fullName evidence="2">D-aminoacyl-tRNA deacylase</fullName>
        <shortName evidence="2">DTD</shortName>
        <ecNumber evidence="2">3.1.1.96</ecNumber>
    </recommendedName>
    <alternativeName>
        <fullName evidence="2">Gly-tRNA(Ala) deacylase</fullName>
        <ecNumber evidence="2">3.1.1.-</ecNumber>
    </alternativeName>
</protein>
<keyword evidence="2" id="KW-0694">RNA-binding</keyword>
<dbReference type="Gene3D" id="3.50.80.10">
    <property type="entry name" value="D-tyrosyl-tRNA(Tyr) deacylase"/>
    <property type="match status" value="1"/>
</dbReference>
<comment type="catalytic activity">
    <reaction evidence="2">
        <text>a D-aminoacyl-tRNA + H2O = a tRNA + a D-alpha-amino acid + H(+)</text>
        <dbReference type="Rhea" id="RHEA:13953"/>
        <dbReference type="Rhea" id="RHEA-COMP:10123"/>
        <dbReference type="Rhea" id="RHEA-COMP:10124"/>
        <dbReference type="ChEBI" id="CHEBI:15377"/>
        <dbReference type="ChEBI" id="CHEBI:15378"/>
        <dbReference type="ChEBI" id="CHEBI:59871"/>
        <dbReference type="ChEBI" id="CHEBI:78442"/>
        <dbReference type="ChEBI" id="CHEBI:79333"/>
        <dbReference type="EC" id="3.1.1.96"/>
    </reaction>
</comment>
<dbReference type="InterPro" id="IPR023509">
    <property type="entry name" value="DTD-like_sf"/>
</dbReference>
<comment type="domain">
    <text evidence="2">A Gly-cisPro motif from one monomer fits into the active site of the other monomer to allow specific chiral rejection of L-amino acids.</text>
</comment>
<dbReference type="EC" id="3.1.1.-" evidence="2"/>
<dbReference type="GO" id="GO:0043908">
    <property type="term" value="F:Ser(Gly)-tRNA(Ala) hydrolase activity"/>
    <property type="evidence" value="ECO:0007669"/>
    <property type="project" value="UniProtKB-UniRule"/>
</dbReference>
<dbReference type="PANTHER" id="PTHR10472">
    <property type="entry name" value="D-TYROSYL-TRNA TYR DEACYLASE"/>
    <property type="match status" value="1"/>
</dbReference>
<dbReference type="SUPFAM" id="SSF69500">
    <property type="entry name" value="DTD-like"/>
    <property type="match status" value="1"/>
</dbReference>
<evidence type="ECO:0000313" key="3">
    <source>
        <dbReference type="EMBL" id="PIS13768.1"/>
    </source>
</evidence>
<dbReference type="PANTHER" id="PTHR10472:SF5">
    <property type="entry name" value="D-AMINOACYL-TRNA DEACYLASE 1"/>
    <property type="match status" value="1"/>
</dbReference>
<dbReference type="HAMAP" id="MF_00518">
    <property type="entry name" value="Deacylase_Dtd"/>
    <property type="match status" value="1"/>
</dbReference>
<dbReference type="Proteomes" id="UP000230033">
    <property type="component" value="Unassembled WGS sequence"/>
</dbReference>
<evidence type="ECO:0000313" key="4">
    <source>
        <dbReference type="Proteomes" id="UP000230033"/>
    </source>
</evidence>
<evidence type="ECO:0000256" key="1">
    <source>
        <dbReference type="ARBA" id="ARBA00009673"/>
    </source>
</evidence>
<proteinExistence type="inferred from homology"/>
<dbReference type="NCBIfam" id="TIGR00256">
    <property type="entry name" value="D-aminoacyl-tRNA deacylase"/>
    <property type="match status" value="1"/>
</dbReference>